<reference evidence="2" key="1">
    <citation type="journal article" date="2023" name="Nat. Plants">
        <title>Single-cell RNA sequencing provides a high-resolution roadmap for understanding the multicellular compartmentation of specialized metabolism.</title>
        <authorList>
            <person name="Sun S."/>
            <person name="Shen X."/>
            <person name="Li Y."/>
            <person name="Li Y."/>
            <person name="Wang S."/>
            <person name="Li R."/>
            <person name="Zhang H."/>
            <person name="Shen G."/>
            <person name="Guo B."/>
            <person name="Wei J."/>
            <person name="Xu J."/>
            <person name="St-Pierre B."/>
            <person name="Chen S."/>
            <person name="Sun C."/>
        </authorList>
    </citation>
    <scope>NUCLEOTIDE SEQUENCE [LARGE SCALE GENOMIC DNA]</scope>
</reference>
<comment type="caution">
    <text evidence="1">The sequence shown here is derived from an EMBL/GenBank/DDBJ whole genome shotgun (WGS) entry which is preliminary data.</text>
</comment>
<evidence type="ECO:0000313" key="2">
    <source>
        <dbReference type="Proteomes" id="UP001060085"/>
    </source>
</evidence>
<accession>A0ACC0APK3</accession>
<gene>
    <name evidence="1" type="ORF">M9H77_21618</name>
</gene>
<evidence type="ECO:0000313" key="1">
    <source>
        <dbReference type="EMBL" id="KAI5662295.1"/>
    </source>
</evidence>
<dbReference type="Proteomes" id="UP001060085">
    <property type="component" value="Linkage Group LG05"/>
</dbReference>
<name>A0ACC0APK3_CATRO</name>
<sequence length="126" mass="14818">MDHFEDYLQENDVFEGDEDPNTFEEFLEPEEYIDHGKLFKIDQIFNSKVELVDWAKETAMKANTYLIINQHLKSRTSDRRPYITLAYERGDALRKNTKPRVDNEEEEVPTKKQGLTGQKNVGVHLN</sequence>
<keyword evidence="2" id="KW-1185">Reference proteome</keyword>
<organism evidence="1 2">
    <name type="scientific">Catharanthus roseus</name>
    <name type="common">Madagascar periwinkle</name>
    <name type="synonym">Vinca rosea</name>
    <dbReference type="NCBI Taxonomy" id="4058"/>
    <lineage>
        <taxon>Eukaryota</taxon>
        <taxon>Viridiplantae</taxon>
        <taxon>Streptophyta</taxon>
        <taxon>Embryophyta</taxon>
        <taxon>Tracheophyta</taxon>
        <taxon>Spermatophyta</taxon>
        <taxon>Magnoliopsida</taxon>
        <taxon>eudicotyledons</taxon>
        <taxon>Gunneridae</taxon>
        <taxon>Pentapetalae</taxon>
        <taxon>asterids</taxon>
        <taxon>lamiids</taxon>
        <taxon>Gentianales</taxon>
        <taxon>Apocynaceae</taxon>
        <taxon>Rauvolfioideae</taxon>
        <taxon>Vinceae</taxon>
        <taxon>Catharanthinae</taxon>
        <taxon>Catharanthus</taxon>
    </lineage>
</organism>
<protein>
    <submittedName>
        <fullName evidence="1">Uncharacterized protein</fullName>
    </submittedName>
</protein>
<dbReference type="EMBL" id="CM044705">
    <property type="protein sequence ID" value="KAI5662295.1"/>
    <property type="molecule type" value="Genomic_DNA"/>
</dbReference>
<proteinExistence type="predicted"/>